<proteinExistence type="predicted"/>
<sequence>MRLIDAAGHASYLDAPALFNRYLQDFTGAIQP</sequence>
<dbReference type="AlphaFoldDB" id="A0A4U9UCV0"/>
<gene>
    <name evidence="1" type="ORF">NCTC12965_03077</name>
</gene>
<organism evidence="1">
    <name type="scientific">Serratia fonticola</name>
    <dbReference type="NCBI Taxonomy" id="47917"/>
    <lineage>
        <taxon>Bacteria</taxon>
        <taxon>Pseudomonadati</taxon>
        <taxon>Pseudomonadota</taxon>
        <taxon>Gammaproteobacteria</taxon>
        <taxon>Enterobacterales</taxon>
        <taxon>Yersiniaceae</taxon>
        <taxon>Serratia</taxon>
    </lineage>
</organism>
<evidence type="ECO:0000313" key="1">
    <source>
        <dbReference type="EMBL" id="VTR30503.1"/>
    </source>
</evidence>
<dbReference type="EMBL" id="CABEEZ010000067">
    <property type="protein sequence ID" value="VTR30503.1"/>
    <property type="molecule type" value="Genomic_DNA"/>
</dbReference>
<name>A0A4U9UCV0_SERFO</name>
<reference evidence="1" key="1">
    <citation type="submission" date="2019-05" db="EMBL/GenBank/DDBJ databases">
        <authorList>
            <consortium name="Pathogen Informatics"/>
        </authorList>
    </citation>
    <scope>NUCLEOTIDE SEQUENCE [LARGE SCALE GENOMIC DNA]</scope>
    <source>
        <strain evidence="1">NCTC12965</strain>
    </source>
</reference>
<protein>
    <submittedName>
        <fullName evidence="1">Uncharacterized protein</fullName>
    </submittedName>
</protein>
<accession>A0A4U9UCV0</accession>